<comment type="caution">
    <text evidence="2">The sequence shown here is derived from an EMBL/GenBank/DDBJ whole genome shotgun (WGS) entry which is preliminary data.</text>
</comment>
<sequence length="72" mass="7881">MVPPKVVMSAVVNSALASDRVKVMVAVWPVAMVDAVMLSAMVGAALLMLMLMGIMRRGWTDRWGWFQPRSGC</sequence>
<keyword evidence="3" id="KW-1185">Reference proteome</keyword>
<reference evidence="2" key="1">
    <citation type="submission" date="2017-04" db="EMBL/GenBank/DDBJ databases">
        <title>Unexpected and diverse lifestyles within the genus Limnohabitans.</title>
        <authorList>
            <person name="Kasalicky V."/>
            <person name="Mehrshad M."/>
            <person name="Andrei S.-A."/>
            <person name="Salcher M."/>
            <person name="Kratochvilova H."/>
            <person name="Simek K."/>
            <person name="Ghai R."/>
        </authorList>
    </citation>
    <scope>NUCLEOTIDE SEQUENCE [LARGE SCALE GENOMIC DNA]</scope>
    <source>
        <strain evidence="2">II-D5</strain>
    </source>
</reference>
<dbReference type="EMBL" id="LFYT02000037">
    <property type="protein sequence ID" value="PVE41193.1"/>
    <property type="molecule type" value="Genomic_DNA"/>
</dbReference>
<name>A0A2T7U952_9BURK</name>
<keyword evidence="1" id="KW-0812">Transmembrane</keyword>
<evidence type="ECO:0000256" key="1">
    <source>
        <dbReference type="SAM" id="Phobius"/>
    </source>
</evidence>
<dbReference type="STRING" id="1293045.H663_17450"/>
<proteinExistence type="predicted"/>
<protein>
    <submittedName>
        <fullName evidence="2">Uncharacterized protein</fullName>
    </submittedName>
</protein>
<keyword evidence="1" id="KW-1133">Transmembrane helix</keyword>
<evidence type="ECO:0000313" key="2">
    <source>
        <dbReference type="EMBL" id="PVE41193.1"/>
    </source>
</evidence>
<dbReference type="Proteomes" id="UP000037507">
    <property type="component" value="Unassembled WGS sequence"/>
</dbReference>
<gene>
    <name evidence="2" type="ORF">H663_018620</name>
</gene>
<accession>A0A2T7U952</accession>
<dbReference type="AlphaFoldDB" id="A0A2T7U952"/>
<organism evidence="2 3">
    <name type="scientific">Limnohabitans planktonicus II-D5</name>
    <dbReference type="NCBI Taxonomy" id="1293045"/>
    <lineage>
        <taxon>Bacteria</taxon>
        <taxon>Pseudomonadati</taxon>
        <taxon>Pseudomonadota</taxon>
        <taxon>Betaproteobacteria</taxon>
        <taxon>Burkholderiales</taxon>
        <taxon>Comamonadaceae</taxon>
        <taxon>Limnohabitans</taxon>
    </lineage>
</organism>
<feature type="transmembrane region" description="Helical" evidence="1">
    <location>
        <begin position="27"/>
        <end position="52"/>
    </location>
</feature>
<keyword evidence="1" id="KW-0472">Membrane</keyword>
<evidence type="ECO:0000313" key="3">
    <source>
        <dbReference type="Proteomes" id="UP000037507"/>
    </source>
</evidence>